<feature type="compositionally biased region" description="Low complexity" evidence="2">
    <location>
        <begin position="381"/>
        <end position="395"/>
    </location>
</feature>
<feature type="repeat" description="TPR" evidence="1">
    <location>
        <begin position="506"/>
        <end position="539"/>
    </location>
</feature>
<organism evidence="4 5">
    <name type="scientific">Mesoterricola sediminis</name>
    <dbReference type="NCBI Taxonomy" id="2927980"/>
    <lineage>
        <taxon>Bacteria</taxon>
        <taxon>Pseudomonadati</taxon>
        <taxon>Acidobacteriota</taxon>
        <taxon>Holophagae</taxon>
        <taxon>Holophagales</taxon>
        <taxon>Holophagaceae</taxon>
        <taxon>Mesoterricola</taxon>
    </lineage>
</organism>
<keyword evidence="5" id="KW-1185">Reference proteome</keyword>
<dbReference type="InterPro" id="IPR019734">
    <property type="entry name" value="TPR_rpt"/>
</dbReference>
<feature type="compositionally biased region" description="Low complexity" evidence="2">
    <location>
        <begin position="294"/>
        <end position="306"/>
    </location>
</feature>
<dbReference type="Pfam" id="PF13181">
    <property type="entry name" value="TPR_8"/>
    <property type="match status" value="1"/>
</dbReference>
<feature type="compositionally biased region" description="Pro residues" evidence="2">
    <location>
        <begin position="355"/>
        <end position="380"/>
    </location>
</feature>
<sequence>MNIMTSSCRILPFLQTPGFTHVAIPFKNLPILLGAIRQDGADGELALVQNDGERRFYFVKGELVHLKSEAAGEQFGNYLLRQGILDLQALNELLANEERYRLGEKVIQWGMMTLEERDTHILALQEQIMVHALEHPVLDWTWTPGAMDQRLEQDLHFRMHHRRFVWNAFQECHYMMDLLDILDGQRDWTWEGRRDLVESMADLPLTPGTAYALSFLGADPIAFGTFRDLSALDEEEAARLVMTLWALGALTLKAEAVPTLKAAPPPAPAPEPVLEFTPGPAPDPLPLIPPPLLRPSDIRPSTGLPLILPPPRPPRATPPALDLEPLPIQPEFLDFEGEPGDGKGPSGNKRIQAPAAPPPPPPPPPAEPEPELPPQLPPTGLPLSPAGIPLASPAIPLAPAPAPPENPDRPLEAAATAIPALPPPPPVLEGPARARQLMTHARMSAQQDRTVEAVRLLEQVVQLDPDGEVAFEAWLMLGRLRSTNPAWSTRAIEALQQAARLRPRRAEPWAAMGEIYHRKGFETNAIACFKKALGLDPSVAIPKDVDLDAPAPTPAPAPAKKGLLGKFKSMLGGD</sequence>
<feature type="compositionally biased region" description="Pro residues" evidence="2">
    <location>
        <begin position="396"/>
        <end position="405"/>
    </location>
</feature>
<feature type="compositionally biased region" description="Pro residues" evidence="2">
    <location>
        <begin position="279"/>
        <end position="293"/>
    </location>
</feature>
<evidence type="ECO:0000256" key="2">
    <source>
        <dbReference type="SAM" id="MobiDB-lite"/>
    </source>
</evidence>
<dbReference type="EMBL" id="AP027081">
    <property type="protein sequence ID" value="BDU78819.1"/>
    <property type="molecule type" value="Genomic_DNA"/>
</dbReference>
<feature type="domain" description="PatA-like N-terminal" evidence="3">
    <location>
        <begin position="29"/>
        <end position="98"/>
    </location>
</feature>
<dbReference type="KEGG" id="msea:METESE_37770"/>
<dbReference type="PROSITE" id="PS50005">
    <property type="entry name" value="TPR"/>
    <property type="match status" value="1"/>
</dbReference>
<dbReference type="InterPro" id="IPR011990">
    <property type="entry name" value="TPR-like_helical_dom_sf"/>
</dbReference>
<evidence type="ECO:0000313" key="4">
    <source>
        <dbReference type="EMBL" id="BDU78819.1"/>
    </source>
</evidence>
<proteinExistence type="predicted"/>
<accession>A0AA48GVZ2</accession>
<gene>
    <name evidence="4" type="ORF">METESE_37770</name>
</gene>
<reference evidence="4" key="1">
    <citation type="journal article" date="2023" name="Int. J. Syst. Evol. Microbiol.">
        <title>Mesoterricola silvestris gen. nov., sp. nov., Mesoterricola sediminis sp. nov., Geothrix oryzae sp. nov., Geothrix edaphica sp. nov., Geothrix rubra sp. nov., and Geothrix limicola sp. nov., six novel members of Acidobacteriota isolated from soils.</title>
        <authorList>
            <person name="Itoh H."/>
            <person name="Sugisawa Y."/>
            <person name="Mise K."/>
            <person name="Xu Z."/>
            <person name="Kuniyasu M."/>
            <person name="Ushijima N."/>
            <person name="Kawano K."/>
            <person name="Kobayashi E."/>
            <person name="Shiratori Y."/>
            <person name="Masuda Y."/>
            <person name="Senoo K."/>
        </authorList>
    </citation>
    <scope>NUCLEOTIDE SEQUENCE</scope>
    <source>
        <strain evidence="4">W786</strain>
    </source>
</reference>
<dbReference type="SUPFAM" id="SSF48452">
    <property type="entry name" value="TPR-like"/>
    <property type="match status" value="1"/>
</dbReference>
<dbReference type="Proteomes" id="UP001228113">
    <property type="component" value="Chromosome"/>
</dbReference>
<dbReference type="Gene3D" id="1.25.40.10">
    <property type="entry name" value="Tetratricopeptide repeat domain"/>
    <property type="match status" value="1"/>
</dbReference>
<protein>
    <recommendedName>
        <fullName evidence="3">PatA-like N-terminal domain-containing protein</fullName>
    </recommendedName>
</protein>
<feature type="compositionally biased region" description="Pro residues" evidence="2">
    <location>
        <begin position="307"/>
        <end position="317"/>
    </location>
</feature>
<evidence type="ECO:0000259" key="3">
    <source>
        <dbReference type="Pfam" id="PF14332"/>
    </source>
</evidence>
<evidence type="ECO:0000256" key="1">
    <source>
        <dbReference type="PROSITE-ProRule" id="PRU00339"/>
    </source>
</evidence>
<dbReference type="Pfam" id="PF14332">
    <property type="entry name" value="DUF4388"/>
    <property type="match status" value="1"/>
</dbReference>
<keyword evidence="1" id="KW-0802">TPR repeat</keyword>
<dbReference type="AlphaFoldDB" id="A0AA48GVZ2"/>
<evidence type="ECO:0000313" key="5">
    <source>
        <dbReference type="Proteomes" id="UP001228113"/>
    </source>
</evidence>
<feature type="region of interest" description="Disordered" evidence="2">
    <location>
        <begin position="262"/>
        <end position="408"/>
    </location>
</feature>
<name>A0AA48GVZ2_9BACT</name>
<dbReference type="InterPro" id="IPR025497">
    <property type="entry name" value="PatA-like_N"/>
</dbReference>